<dbReference type="Pfam" id="PF13302">
    <property type="entry name" value="Acetyltransf_3"/>
    <property type="match status" value="1"/>
</dbReference>
<dbReference type="PROSITE" id="PS51186">
    <property type="entry name" value="GNAT"/>
    <property type="match status" value="1"/>
</dbReference>
<dbReference type="Proteomes" id="UP000429232">
    <property type="component" value="Chromosome"/>
</dbReference>
<dbReference type="SUPFAM" id="SSF55729">
    <property type="entry name" value="Acyl-CoA N-acyltransferases (Nat)"/>
    <property type="match status" value="1"/>
</dbReference>
<organism evidence="1 2">
    <name type="scientific">Mucilaginibacter ginkgonis</name>
    <dbReference type="NCBI Taxonomy" id="2682091"/>
    <lineage>
        <taxon>Bacteria</taxon>
        <taxon>Pseudomonadati</taxon>
        <taxon>Bacteroidota</taxon>
        <taxon>Sphingobacteriia</taxon>
        <taxon>Sphingobacteriales</taxon>
        <taxon>Sphingobacteriaceae</taxon>
        <taxon>Mucilaginibacter</taxon>
    </lineage>
</organism>
<gene>
    <name evidence="1" type="ORF">GO620_013145</name>
</gene>
<name>A0A6I4I310_9SPHI</name>
<dbReference type="PANTHER" id="PTHR43792:SF16">
    <property type="entry name" value="N-ACETYLTRANSFERASE DOMAIN-CONTAINING PROTEIN"/>
    <property type="match status" value="1"/>
</dbReference>
<dbReference type="InterPro" id="IPR016181">
    <property type="entry name" value="Acyl_CoA_acyltransferase"/>
</dbReference>
<reference evidence="1 2" key="1">
    <citation type="submission" date="2020-12" db="EMBL/GenBank/DDBJ databases">
        <title>HMF7856_wgs.fasta genome submission.</title>
        <authorList>
            <person name="Kang H."/>
            <person name="Kim H."/>
            <person name="Joh K."/>
        </authorList>
    </citation>
    <scope>NUCLEOTIDE SEQUENCE [LARGE SCALE GENOMIC DNA]</scope>
    <source>
        <strain evidence="1 2">HMF7856</strain>
    </source>
</reference>
<dbReference type="CDD" id="cd04301">
    <property type="entry name" value="NAT_SF"/>
    <property type="match status" value="1"/>
</dbReference>
<accession>A0A6I4I310</accession>
<dbReference type="AlphaFoldDB" id="A0A6I4I310"/>
<evidence type="ECO:0000313" key="1">
    <source>
        <dbReference type="EMBL" id="QQL49116.1"/>
    </source>
</evidence>
<dbReference type="RefSeq" id="WP_157526926.1">
    <property type="nucleotide sequence ID" value="NZ_CP066775.1"/>
</dbReference>
<dbReference type="GO" id="GO:0016747">
    <property type="term" value="F:acyltransferase activity, transferring groups other than amino-acyl groups"/>
    <property type="evidence" value="ECO:0007669"/>
    <property type="project" value="InterPro"/>
</dbReference>
<sequence>MNISATHPEITTTRLHLRPLQATDAEAILAIRSNESVNTYLDRKPSTTIDEAAAFISSINQLTANGDGQYWAITIKDSGALVGTICLYNFDKGKGIAEIGYELLPEYQGKGFMQEAISSTVSYSFDMMGAKVITAFPRTDNHNSIKLLQKAGFKIDPAYSYLNGHDDDGKYQTYVLNNTN</sequence>
<dbReference type="InterPro" id="IPR051531">
    <property type="entry name" value="N-acetyltransferase"/>
</dbReference>
<protein>
    <submittedName>
        <fullName evidence="1">GNAT family N-acetyltransferase</fullName>
    </submittedName>
</protein>
<dbReference type="EMBL" id="CP066775">
    <property type="protein sequence ID" value="QQL49116.1"/>
    <property type="molecule type" value="Genomic_DNA"/>
</dbReference>
<proteinExistence type="predicted"/>
<dbReference type="KEGG" id="mgik:GO620_013145"/>
<dbReference type="PANTHER" id="PTHR43792">
    <property type="entry name" value="GNAT FAMILY, PUTATIVE (AFU_ORTHOLOGUE AFUA_3G00765)-RELATED-RELATED"/>
    <property type="match status" value="1"/>
</dbReference>
<dbReference type="Gene3D" id="3.40.630.30">
    <property type="match status" value="1"/>
</dbReference>
<keyword evidence="1" id="KW-0808">Transferase</keyword>
<evidence type="ECO:0000313" key="2">
    <source>
        <dbReference type="Proteomes" id="UP000429232"/>
    </source>
</evidence>
<keyword evidence="2" id="KW-1185">Reference proteome</keyword>
<dbReference type="InterPro" id="IPR000182">
    <property type="entry name" value="GNAT_dom"/>
</dbReference>